<dbReference type="RefSeq" id="WP_007796369.1">
    <property type="nucleotide sequence ID" value="NZ_DS022276.1"/>
</dbReference>
<organism evidence="18 19">
    <name type="scientific">Salipiger bermudensis (strain DSM 26914 / JCM 13377 / KCTC 12554 / HTCC2601)</name>
    <name type="common">Pelagibaca bermudensis</name>
    <dbReference type="NCBI Taxonomy" id="314265"/>
    <lineage>
        <taxon>Bacteria</taxon>
        <taxon>Pseudomonadati</taxon>
        <taxon>Pseudomonadota</taxon>
        <taxon>Alphaproteobacteria</taxon>
        <taxon>Rhodobacterales</taxon>
        <taxon>Roseobacteraceae</taxon>
        <taxon>Salipiger</taxon>
    </lineage>
</organism>
<gene>
    <name evidence="16" type="primary">nqrB</name>
    <name evidence="18" type="ORF">R2601_15950</name>
</gene>
<comment type="function">
    <text evidence="16">NQR complex catalyzes the reduction of ubiquinone-1 to ubiquinol by two successive reactions, coupled with the transport of Na(+) ions from the cytoplasm to the periplasm. NqrA to NqrE are probably involved in the second step, the conversion of ubisemiquinone to ubiquinol.</text>
</comment>
<dbReference type="AlphaFoldDB" id="Q0FJA8"/>
<evidence type="ECO:0000313" key="19">
    <source>
        <dbReference type="Proteomes" id="UP000006230"/>
    </source>
</evidence>
<evidence type="ECO:0000256" key="8">
    <source>
        <dbReference type="ARBA" id="ARBA00022967"/>
    </source>
</evidence>
<comment type="subunit">
    <text evidence="16">Composed of six subunits; NqrA, NqrB, NqrC, NqrD, NqrE and NqrF.</text>
</comment>
<evidence type="ECO:0000256" key="5">
    <source>
        <dbReference type="ARBA" id="ARBA00022630"/>
    </source>
</evidence>
<dbReference type="STRING" id="314265.R2601_15950"/>
<dbReference type="EC" id="7.2.1.1" evidence="16"/>
<comment type="similarity">
    <text evidence="16">Belongs to the NqrB/RnfD family.</text>
</comment>
<feature type="transmembrane region" description="Helical" evidence="16">
    <location>
        <begin position="367"/>
        <end position="387"/>
    </location>
</feature>
<evidence type="ECO:0000256" key="11">
    <source>
        <dbReference type="ARBA" id="ARBA00023053"/>
    </source>
</evidence>
<feature type="transmembrane region" description="Helical" evidence="16">
    <location>
        <begin position="116"/>
        <end position="142"/>
    </location>
</feature>
<dbReference type="GeneID" id="92504458"/>
<feature type="transmembrane region" description="Helical" evidence="16">
    <location>
        <begin position="56"/>
        <end position="73"/>
    </location>
</feature>
<dbReference type="EMBL" id="AATQ01000050">
    <property type="protein sequence ID" value="EAU44293.1"/>
    <property type="molecule type" value="Genomic_DNA"/>
</dbReference>
<dbReference type="GO" id="GO:0010181">
    <property type="term" value="F:FMN binding"/>
    <property type="evidence" value="ECO:0007669"/>
    <property type="project" value="InterPro"/>
</dbReference>
<evidence type="ECO:0000256" key="17">
    <source>
        <dbReference type="PIRSR" id="PIRSR016055-50"/>
    </source>
</evidence>
<keyword evidence="14 16" id="KW-0472">Membrane</keyword>
<dbReference type="NCBIfam" id="TIGR01937">
    <property type="entry name" value="nqrB"/>
    <property type="match status" value="1"/>
</dbReference>
<keyword evidence="3" id="KW-0997">Cell inner membrane</keyword>
<evidence type="ECO:0000313" key="18">
    <source>
        <dbReference type="EMBL" id="EAU44293.1"/>
    </source>
</evidence>
<dbReference type="GO" id="GO:0022904">
    <property type="term" value="P:respiratory electron transport chain"/>
    <property type="evidence" value="ECO:0007669"/>
    <property type="project" value="InterPro"/>
</dbReference>
<dbReference type="InterPro" id="IPR004338">
    <property type="entry name" value="NqrB/RnfD"/>
</dbReference>
<keyword evidence="10 16" id="KW-0520">NAD</keyword>
<keyword evidence="5 16" id="KW-0285">Flavoprotein</keyword>
<dbReference type="GO" id="GO:0006814">
    <property type="term" value="P:sodium ion transport"/>
    <property type="evidence" value="ECO:0007669"/>
    <property type="project" value="UniProtKB-UniRule"/>
</dbReference>
<dbReference type="eggNOG" id="COG4658">
    <property type="taxonomic scope" value="Bacteria"/>
</dbReference>
<dbReference type="GO" id="GO:0005886">
    <property type="term" value="C:plasma membrane"/>
    <property type="evidence" value="ECO:0007669"/>
    <property type="project" value="UniProtKB-SubCell"/>
</dbReference>
<dbReference type="Proteomes" id="UP000006230">
    <property type="component" value="Unassembled WGS sequence"/>
</dbReference>
<dbReference type="GO" id="GO:0055085">
    <property type="term" value="P:transmembrane transport"/>
    <property type="evidence" value="ECO:0007669"/>
    <property type="project" value="InterPro"/>
</dbReference>
<keyword evidence="13 16" id="KW-0830">Ubiquinone</keyword>
<sequence length="399" mass="43545">MGLRNLFDRIEPAFHKGGRFEKYYSIYEMVESLVYTPKTVTTVAPHARSYIDMKRIMTYVVLATIPCILFGLYNTGLQTNLAIAEYGASGWRAWIIETLGIGFNPANPLANMLHGLLYFLPIYIVTLVAGGIFEVVFAVVRGHEVNEGFLVSSMLYTLILPASTPLWQVALGIIFGVVIGKEVFGGTGKNFLNPALVGRAFLYFAYPAQMSGDTVWTPVDGFSGATALSVSASDGFAALPERGITWMDAFIGTIQGCLGETSTIACLIGLAFLLVTKIANWRLVAGCLLGMIAFSTLLNLIGSDSNPMFAMPWYWHLVVGGYAFGLVFMVTEPVSASHTNAGRWIYGALIGFMVVMIRVVNPAFPEGMMLAILFGNVFAPLIDYFVVQANIKRRAKRNA</sequence>
<evidence type="ECO:0000256" key="1">
    <source>
        <dbReference type="ARBA" id="ARBA00022448"/>
    </source>
</evidence>
<keyword evidence="11 16" id="KW-0915">Sodium</keyword>
<keyword evidence="6 16" id="KW-0288">FMN</keyword>
<evidence type="ECO:0000256" key="9">
    <source>
        <dbReference type="ARBA" id="ARBA00022989"/>
    </source>
</evidence>
<keyword evidence="4 16" id="KW-0597">Phosphoprotein</keyword>
<dbReference type="HOGENOM" id="CLU_042020_1_1_5"/>
<keyword evidence="1 16" id="KW-0813">Transport</keyword>
<comment type="cofactor">
    <cofactor evidence="16 17">
        <name>FMN</name>
        <dbReference type="ChEBI" id="CHEBI:58210"/>
    </cofactor>
</comment>
<dbReference type="PANTHER" id="PTHR30578">
    <property type="entry name" value="ELECTRON TRANSPORT COMPLEX PROTEIN RNFD"/>
    <property type="match status" value="1"/>
</dbReference>
<evidence type="ECO:0000256" key="4">
    <source>
        <dbReference type="ARBA" id="ARBA00022553"/>
    </source>
</evidence>
<dbReference type="PANTHER" id="PTHR30578:SF1">
    <property type="entry name" value="NA(+)-TRANSLOCATING NADH-QUINONE REDUCTASE SUBUNIT B"/>
    <property type="match status" value="1"/>
</dbReference>
<feature type="transmembrane region" description="Helical" evidence="16">
    <location>
        <begin position="313"/>
        <end position="331"/>
    </location>
</feature>
<evidence type="ECO:0000256" key="14">
    <source>
        <dbReference type="ARBA" id="ARBA00023136"/>
    </source>
</evidence>
<dbReference type="InterPro" id="IPR010966">
    <property type="entry name" value="NqrB"/>
</dbReference>
<comment type="catalytic activity">
    <reaction evidence="16">
        <text>a ubiquinone + n Na(+)(in) + NADH + H(+) = a ubiquinol + n Na(+)(out) + NAD(+)</text>
        <dbReference type="Rhea" id="RHEA:47748"/>
        <dbReference type="Rhea" id="RHEA-COMP:9565"/>
        <dbReference type="Rhea" id="RHEA-COMP:9566"/>
        <dbReference type="ChEBI" id="CHEBI:15378"/>
        <dbReference type="ChEBI" id="CHEBI:16389"/>
        <dbReference type="ChEBI" id="CHEBI:17976"/>
        <dbReference type="ChEBI" id="CHEBI:29101"/>
        <dbReference type="ChEBI" id="CHEBI:57540"/>
        <dbReference type="ChEBI" id="CHEBI:57945"/>
        <dbReference type="EC" id="7.2.1.1"/>
    </reaction>
</comment>
<dbReference type="HAMAP" id="MF_00426">
    <property type="entry name" value="NqrB"/>
    <property type="match status" value="1"/>
</dbReference>
<evidence type="ECO:0000256" key="6">
    <source>
        <dbReference type="ARBA" id="ARBA00022643"/>
    </source>
</evidence>
<evidence type="ECO:0000256" key="7">
    <source>
        <dbReference type="ARBA" id="ARBA00022692"/>
    </source>
</evidence>
<feature type="modified residue" description="FMN phosphoryl threonine" evidence="16 17">
    <location>
        <position position="226"/>
    </location>
</feature>
<protein>
    <recommendedName>
        <fullName evidence="16">Na(+)-translocating NADH-quinone reductase subunit B</fullName>
        <shortName evidence="16">Na(+)-NQR subunit B</shortName>
        <shortName evidence="16">Na(+)-translocating NQR subunit B</shortName>
        <ecNumber evidence="16">7.2.1.1</ecNumber>
    </recommendedName>
    <alternativeName>
        <fullName evidence="16">NQR complex subunit B</fullName>
    </alternativeName>
    <alternativeName>
        <fullName evidence="16">NQR-1 subunit B</fullName>
    </alternativeName>
</protein>
<keyword evidence="12 16" id="KW-0406">Ion transport</keyword>
<evidence type="ECO:0000256" key="10">
    <source>
        <dbReference type="ARBA" id="ARBA00023027"/>
    </source>
</evidence>
<comment type="subcellular location">
    <subcellularLocation>
        <location evidence="16">Cell membrane</location>
        <topology evidence="16">Multi-pass membrane protein</topology>
    </subcellularLocation>
</comment>
<dbReference type="Pfam" id="PF03116">
    <property type="entry name" value="NQR2_RnfD_RnfE"/>
    <property type="match status" value="1"/>
</dbReference>
<feature type="transmembrane region" description="Helical" evidence="16">
    <location>
        <begin position="154"/>
        <end position="179"/>
    </location>
</feature>
<name>Q0FJA8_SALBH</name>
<keyword evidence="18" id="KW-0560">Oxidoreductase</keyword>
<feature type="transmembrane region" description="Helical" evidence="16">
    <location>
        <begin position="343"/>
        <end position="361"/>
    </location>
</feature>
<feature type="transmembrane region" description="Helical" evidence="16">
    <location>
        <begin position="249"/>
        <end position="274"/>
    </location>
</feature>
<comment type="caution">
    <text evidence="18">The sequence shown here is derived from an EMBL/GenBank/DDBJ whole genome shotgun (WGS) entry which is preliminary data.</text>
</comment>
<keyword evidence="15 16" id="KW-0739">Sodium transport</keyword>
<dbReference type="OrthoDB" id="9776359at2"/>
<keyword evidence="2 16" id="KW-1003">Cell membrane</keyword>
<evidence type="ECO:0000256" key="16">
    <source>
        <dbReference type="HAMAP-Rule" id="MF_00426"/>
    </source>
</evidence>
<evidence type="ECO:0000256" key="15">
    <source>
        <dbReference type="ARBA" id="ARBA00023201"/>
    </source>
</evidence>
<accession>Q0FJA8</accession>
<evidence type="ECO:0000256" key="2">
    <source>
        <dbReference type="ARBA" id="ARBA00022475"/>
    </source>
</evidence>
<reference evidence="18 19" key="1">
    <citation type="journal article" date="2010" name="J. Bacteriol.">
        <title>Genome sequences of Pelagibaca bermudensis HTCC2601T and Maritimibacter alkaliphilus HTCC2654T, the type strains of two marine Roseobacter genera.</title>
        <authorList>
            <person name="Thrash J.C."/>
            <person name="Cho J.C."/>
            <person name="Ferriera S."/>
            <person name="Johnson J."/>
            <person name="Vergin K.L."/>
            <person name="Giovannoni S.J."/>
        </authorList>
    </citation>
    <scope>NUCLEOTIDE SEQUENCE [LARGE SCALE GENOMIC DNA]</scope>
    <source>
        <strain evidence="19">DSM 26914 / JCM 13377 / KCTC 12554 / HTCC2601</strain>
    </source>
</reference>
<feature type="transmembrane region" description="Helical" evidence="16">
    <location>
        <begin position="281"/>
        <end position="301"/>
    </location>
</feature>
<dbReference type="NCBIfam" id="NF003756">
    <property type="entry name" value="PRK05349.1"/>
    <property type="match status" value="1"/>
</dbReference>
<evidence type="ECO:0000256" key="13">
    <source>
        <dbReference type="ARBA" id="ARBA00023075"/>
    </source>
</evidence>
<proteinExistence type="inferred from homology"/>
<evidence type="ECO:0000256" key="12">
    <source>
        <dbReference type="ARBA" id="ARBA00023065"/>
    </source>
</evidence>
<keyword evidence="9 16" id="KW-1133">Transmembrane helix</keyword>
<keyword evidence="8 16" id="KW-1278">Translocase</keyword>
<dbReference type="GO" id="GO:0016655">
    <property type="term" value="F:oxidoreductase activity, acting on NAD(P)H, quinone or similar compound as acceptor"/>
    <property type="evidence" value="ECO:0007669"/>
    <property type="project" value="UniProtKB-UniRule"/>
</dbReference>
<keyword evidence="7 16" id="KW-0812">Transmembrane</keyword>
<dbReference type="PIRSF" id="PIRSF016055">
    <property type="entry name" value="NADH-UbQ_OxRdtase_B_su"/>
    <property type="match status" value="1"/>
</dbReference>
<keyword evidence="19" id="KW-1185">Reference proteome</keyword>
<evidence type="ECO:0000256" key="3">
    <source>
        <dbReference type="ARBA" id="ARBA00022519"/>
    </source>
</evidence>